<feature type="compositionally biased region" description="Acidic residues" evidence="11">
    <location>
        <begin position="1205"/>
        <end position="1214"/>
    </location>
</feature>
<dbReference type="PANTHER" id="PTHR23233:SF85">
    <property type="entry name" value="SAL-LIKE PROTEIN 2"/>
    <property type="match status" value="1"/>
</dbReference>
<reference evidence="13" key="2">
    <citation type="submission" date="2025-08" db="UniProtKB">
        <authorList>
            <consortium name="Ensembl"/>
        </authorList>
    </citation>
    <scope>IDENTIFICATION</scope>
</reference>
<evidence type="ECO:0000313" key="14">
    <source>
        <dbReference type="Proteomes" id="UP000265120"/>
    </source>
</evidence>
<keyword evidence="7" id="KW-0804">Transcription</keyword>
<dbReference type="Proteomes" id="UP000265120">
    <property type="component" value="Chromosome 1"/>
</dbReference>
<dbReference type="FunCoup" id="A0A3P8UUI9">
    <property type="interactions" value="566"/>
</dbReference>
<dbReference type="GO" id="GO:0000978">
    <property type="term" value="F:RNA polymerase II cis-regulatory region sequence-specific DNA binding"/>
    <property type="evidence" value="ECO:0007669"/>
    <property type="project" value="TreeGrafter"/>
</dbReference>
<dbReference type="InterPro" id="IPR036236">
    <property type="entry name" value="Znf_C2H2_sf"/>
</dbReference>
<dbReference type="SMART" id="SM00355">
    <property type="entry name" value="ZnF_C2H2"/>
    <property type="match status" value="6"/>
</dbReference>
<evidence type="ECO:0000256" key="5">
    <source>
        <dbReference type="ARBA" id="ARBA00022833"/>
    </source>
</evidence>
<feature type="domain" description="C2H2-type" evidence="12">
    <location>
        <begin position="395"/>
        <end position="422"/>
    </location>
</feature>
<accession>A0A3P8UUI9</accession>
<protein>
    <submittedName>
        <fullName evidence="13">Si:ch211-212k18.5</fullName>
    </submittedName>
</protein>
<keyword evidence="4 10" id="KW-0863">Zinc-finger</keyword>
<dbReference type="InParanoid" id="A0A3P8UUI9"/>
<feature type="domain" description="C2H2-type" evidence="12">
    <location>
        <begin position="787"/>
        <end position="814"/>
    </location>
</feature>
<evidence type="ECO:0000256" key="11">
    <source>
        <dbReference type="SAM" id="MobiDB-lite"/>
    </source>
</evidence>
<dbReference type="GeneID" id="103388634"/>
<keyword evidence="6" id="KW-0805">Transcription regulation</keyword>
<feature type="compositionally biased region" description="Polar residues" evidence="11">
    <location>
        <begin position="1105"/>
        <end position="1117"/>
    </location>
</feature>
<feature type="compositionally biased region" description="Low complexity" evidence="11">
    <location>
        <begin position="552"/>
        <end position="565"/>
    </location>
</feature>
<feature type="compositionally biased region" description="Basic residues" evidence="11">
    <location>
        <begin position="1"/>
        <end position="10"/>
    </location>
</feature>
<dbReference type="Pfam" id="PF00096">
    <property type="entry name" value="zf-C2H2"/>
    <property type="match status" value="2"/>
</dbReference>
<dbReference type="PROSITE" id="PS00028">
    <property type="entry name" value="ZINC_FINGER_C2H2_1"/>
    <property type="match status" value="6"/>
</dbReference>
<dbReference type="FunFam" id="3.30.160.60:FF:000202">
    <property type="entry name" value="Zinc finger protein 574"/>
    <property type="match status" value="1"/>
</dbReference>
<keyword evidence="3" id="KW-0677">Repeat</keyword>
<feature type="compositionally biased region" description="Polar residues" evidence="11">
    <location>
        <begin position="923"/>
        <end position="934"/>
    </location>
</feature>
<dbReference type="KEGG" id="csem:103388634"/>
<evidence type="ECO:0000256" key="1">
    <source>
        <dbReference type="ARBA" id="ARBA00004123"/>
    </source>
</evidence>
<feature type="domain" description="C2H2-type" evidence="12">
    <location>
        <begin position="423"/>
        <end position="450"/>
    </location>
</feature>
<dbReference type="InterPro" id="IPR013087">
    <property type="entry name" value="Znf_C2H2_type"/>
</dbReference>
<evidence type="ECO:0000256" key="7">
    <source>
        <dbReference type="ARBA" id="ARBA00023163"/>
    </source>
</evidence>
<evidence type="ECO:0000256" key="2">
    <source>
        <dbReference type="ARBA" id="ARBA00022723"/>
    </source>
</evidence>
<dbReference type="GO" id="GO:0000981">
    <property type="term" value="F:DNA-binding transcription factor activity, RNA polymerase II-specific"/>
    <property type="evidence" value="ECO:0007669"/>
    <property type="project" value="TreeGrafter"/>
</dbReference>
<dbReference type="FunFam" id="3.30.160.60:FF:000556">
    <property type="entry name" value="sal-like protein 2 isoform X2"/>
    <property type="match status" value="1"/>
</dbReference>
<dbReference type="GO" id="GO:0032502">
    <property type="term" value="P:developmental process"/>
    <property type="evidence" value="ECO:0007669"/>
    <property type="project" value="UniProtKB-ARBA"/>
</dbReference>
<organism evidence="13 14">
    <name type="scientific">Cynoglossus semilaevis</name>
    <name type="common">Tongue sole</name>
    <dbReference type="NCBI Taxonomy" id="244447"/>
    <lineage>
        <taxon>Eukaryota</taxon>
        <taxon>Metazoa</taxon>
        <taxon>Chordata</taxon>
        <taxon>Craniata</taxon>
        <taxon>Vertebrata</taxon>
        <taxon>Euteleostomi</taxon>
        <taxon>Actinopterygii</taxon>
        <taxon>Neopterygii</taxon>
        <taxon>Teleostei</taxon>
        <taxon>Neoteleostei</taxon>
        <taxon>Acanthomorphata</taxon>
        <taxon>Carangaria</taxon>
        <taxon>Pleuronectiformes</taxon>
        <taxon>Pleuronectoidei</taxon>
        <taxon>Cynoglossidae</taxon>
        <taxon>Cynoglossinae</taxon>
        <taxon>Cynoglossus</taxon>
    </lineage>
</organism>
<feature type="region of interest" description="Disordered" evidence="11">
    <location>
        <begin position="895"/>
        <end position="969"/>
    </location>
</feature>
<feature type="compositionally biased region" description="Polar residues" evidence="11">
    <location>
        <begin position="622"/>
        <end position="632"/>
    </location>
</feature>
<evidence type="ECO:0000313" key="13">
    <source>
        <dbReference type="Ensembl" id="ENSCSEP00000006843.1"/>
    </source>
</evidence>
<feature type="compositionally biased region" description="Polar residues" evidence="11">
    <location>
        <begin position="376"/>
        <end position="386"/>
    </location>
</feature>
<dbReference type="GeneTree" id="ENSGT00940000155384"/>
<feature type="compositionally biased region" description="Low complexity" evidence="11">
    <location>
        <begin position="642"/>
        <end position="663"/>
    </location>
</feature>
<evidence type="ECO:0000256" key="4">
    <source>
        <dbReference type="ARBA" id="ARBA00022771"/>
    </source>
</evidence>
<feature type="compositionally biased region" description="Polar residues" evidence="11">
    <location>
        <begin position="240"/>
        <end position="253"/>
    </location>
</feature>
<dbReference type="GO" id="GO:0008270">
    <property type="term" value="F:zinc ion binding"/>
    <property type="evidence" value="ECO:0007669"/>
    <property type="project" value="UniProtKB-KW"/>
</dbReference>
<dbReference type="AlphaFoldDB" id="A0A3P8UUI9"/>
<keyword evidence="14" id="KW-1185">Reference proteome</keyword>
<keyword evidence="5" id="KW-0862">Zinc</keyword>
<comment type="subcellular location">
    <subcellularLocation>
        <location evidence="1">Nucleus</location>
    </subcellularLocation>
</comment>
<sequence>MSRRKQKRPQHLVNADPGGPRLQPSSDNHLGMKSPSTSLGSEVTSSGSSSSSPSSLQDCQPPLAPRPSPGGLHAPSLPSETSPPPHWPSHIAPFTTSLPNTHSSLSPDFPHPSLSSQTHSPSPLDQTSGSQTLSHQGNSHSIMTSPTIGSSATTNTSSSSSSSSTSSQGVVPPRDSISPGHQQQQSSSISDPQQIQVPPTLAVLLEELRVLQERQIHQMQITEEICRQVLRLGGAVLGQDNNSQASGADNNQKSTRRASSSPTHPSTATPVTTATPFLSGLSSSLFPQSSISKSVSSNVNGSRNSSSSTSSSLHSSSSSAITSTISPSAASLHPLSLSLGLTPRYLHEKSSNTSSFNHSNSISFSTPPLPSTSLSQDLHPSSALPSAVSSGRVQHVCRFCGKVLSSDSSLQIHLRSHTGERPYQCPVCLSRFTTRGNLKAHFLRHREQNPELSLSLLPPALSEQAQSGAAPGVAQRRRKRRADDEEPFNGVKGSIPGMTENMALGFLSGASARASPSSLPLPPTVDMALLSTAHSLLQLNRASAAAASASNTVLPSSSSSSSSSSLGSQFKGAKQQRFDENTPPHSSLHATSPYSQLAHLPKILFPGGTSHHHLALLRPGSHPSTSHLTSHQLPFPFPPFPKQTTSSPSSSSPTTSTQTSDTSKLQRLVQKLEKQPRGGASSSASSPSTSSQTHVEANGDTRGHDLSTTSSAYRKEMLAALGLSPSANAGGLLSSQGVSGSGSSTTAAATALSGAQAANQCSVCLRVLSCPRALRLHQATHLGERPFPCKLCGRSFSTKGSLRAHLATHRSRPPNARALNSCPLCPRKFTNALVLQHHIRLHLGGQIPPDGDVPPEDAVRTQGTGFDEAENDSSFSSKSQQLHPLALTIGTKVPNDVIKSGSTPKKSTAVDVKAEESEDLTPSAVSPLTHNPTTGEAEDPLHLEDNTLADGSPMNSSVHSEEEETRVDPGSNSLFKAVLAATHSSAVNGAALADDIPLSLCVSKRIENSATQKEISTDEDKPTTSTDSMPKPPPGNPSPALTPPASPSVAPEEEARGSATQVPAEEDAAPDKDAPTETSPALDPEMDKATLTEEGHEVSEHSAENTETSVPAPSTPQNQPPRPDKPYCCSHCGKAYASRSGLKGHMKTHAGALTSTPSNAQTNDSDTSEDPNRNTGLKENKQGLVKSPEKGAGTDPLPVSVGSEVVDEPIDSSE</sequence>
<feature type="compositionally biased region" description="Polar residues" evidence="11">
    <location>
        <begin position="872"/>
        <end position="881"/>
    </location>
</feature>
<feature type="region of interest" description="Disordered" evidence="11">
    <location>
        <begin position="240"/>
        <end position="274"/>
    </location>
</feature>
<evidence type="ECO:0000256" key="8">
    <source>
        <dbReference type="ARBA" id="ARBA00023242"/>
    </source>
</evidence>
<name>A0A3P8UUI9_CYNSE</name>
<feature type="region of interest" description="Disordered" evidence="11">
    <location>
        <begin position="615"/>
        <end position="707"/>
    </location>
</feature>
<evidence type="ECO:0000256" key="9">
    <source>
        <dbReference type="ARBA" id="ARBA00038474"/>
    </source>
</evidence>
<feature type="compositionally biased region" description="Low complexity" evidence="11">
    <location>
        <begin position="677"/>
        <end position="693"/>
    </location>
</feature>
<feature type="region of interest" description="Disordered" evidence="11">
    <location>
        <begin position="846"/>
        <end position="881"/>
    </location>
</feature>
<dbReference type="Gene3D" id="3.30.160.60">
    <property type="entry name" value="Classic Zinc Finger"/>
    <property type="match status" value="4"/>
</dbReference>
<feature type="compositionally biased region" description="Polar residues" evidence="11">
    <location>
        <begin position="1153"/>
        <end position="1165"/>
    </location>
</feature>
<evidence type="ECO:0000259" key="12">
    <source>
        <dbReference type="PROSITE" id="PS50157"/>
    </source>
</evidence>
<dbReference type="STRING" id="244447.ENSCSEP00000006843"/>
<feature type="compositionally biased region" description="Low complexity" evidence="11">
    <location>
        <begin position="257"/>
        <end position="274"/>
    </location>
</feature>
<feature type="domain" description="C2H2-type" evidence="12">
    <location>
        <begin position="1127"/>
        <end position="1154"/>
    </location>
</feature>
<dbReference type="PANTHER" id="PTHR23233">
    <property type="entry name" value="SAL-LIKE PROTEIN"/>
    <property type="match status" value="1"/>
</dbReference>
<dbReference type="InterPro" id="IPR051565">
    <property type="entry name" value="Sal_C2H2-zinc-finger"/>
</dbReference>
<feature type="compositionally biased region" description="Low complexity" evidence="11">
    <location>
        <begin position="150"/>
        <end position="167"/>
    </location>
</feature>
<feature type="region of interest" description="Disordered" evidence="11">
    <location>
        <begin position="1010"/>
        <end position="1214"/>
    </location>
</feature>
<comment type="similarity">
    <text evidence="9">Belongs to the sal C2H2-type zinc-finger protein family.</text>
</comment>
<feature type="compositionally biased region" description="Low complexity" evidence="11">
    <location>
        <begin position="34"/>
        <end position="56"/>
    </location>
</feature>
<feature type="compositionally biased region" description="Polar residues" evidence="11">
    <location>
        <begin position="113"/>
        <end position="149"/>
    </location>
</feature>
<evidence type="ECO:0000256" key="10">
    <source>
        <dbReference type="PROSITE-ProRule" id="PRU00042"/>
    </source>
</evidence>
<dbReference type="OMA" id="CVPPHRD"/>
<feature type="compositionally biased region" description="Low complexity" evidence="11">
    <location>
        <begin position="176"/>
        <end position="195"/>
    </location>
</feature>
<dbReference type="Pfam" id="PF13894">
    <property type="entry name" value="zf-C2H2_4"/>
    <property type="match status" value="1"/>
</dbReference>
<feature type="domain" description="C2H2-type" evidence="12">
    <location>
        <begin position="820"/>
        <end position="847"/>
    </location>
</feature>
<dbReference type="GO" id="GO:0005634">
    <property type="term" value="C:nucleus"/>
    <property type="evidence" value="ECO:0007669"/>
    <property type="project" value="UniProtKB-SubCell"/>
</dbReference>
<evidence type="ECO:0000256" key="6">
    <source>
        <dbReference type="ARBA" id="ARBA00023015"/>
    </source>
</evidence>
<feature type="region of interest" description="Disordered" evidence="11">
    <location>
        <begin position="367"/>
        <end position="386"/>
    </location>
</feature>
<dbReference type="Ensembl" id="ENSCSET00000006918.1">
    <property type="protein sequence ID" value="ENSCSEP00000006843.1"/>
    <property type="gene ID" value="ENSCSEG00000004426.1"/>
</dbReference>
<reference evidence="13" key="3">
    <citation type="submission" date="2025-09" db="UniProtKB">
        <authorList>
            <consortium name="Ensembl"/>
        </authorList>
    </citation>
    <scope>IDENTIFICATION</scope>
</reference>
<dbReference type="SUPFAM" id="SSF57667">
    <property type="entry name" value="beta-beta-alpha zinc fingers"/>
    <property type="match status" value="3"/>
</dbReference>
<feature type="compositionally biased region" description="Polar residues" evidence="11">
    <location>
        <begin position="94"/>
        <end position="106"/>
    </location>
</feature>
<feature type="region of interest" description="Disordered" evidence="11">
    <location>
        <begin position="463"/>
        <end position="496"/>
    </location>
</feature>
<feature type="compositionally biased region" description="Basic and acidic residues" evidence="11">
    <location>
        <begin position="1085"/>
        <end position="1104"/>
    </location>
</feature>
<keyword evidence="8" id="KW-0539">Nucleus</keyword>
<dbReference type="RefSeq" id="XP_008321926.1">
    <property type="nucleotide sequence ID" value="XM_008323704.3"/>
</dbReference>
<feature type="compositionally biased region" description="Pro residues" evidence="11">
    <location>
        <begin position="1030"/>
        <end position="1046"/>
    </location>
</feature>
<evidence type="ECO:0000256" key="3">
    <source>
        <dbReference type="ARBA" id="ARBA00022737"/>
    </source>
</evidence>
<feature type="region of interest" description="Disordered" evidence="11">
    <location>
        <begin position="292"/>
        <end position="320"/>
    </location>
</feature>
<feature type="domain" description="C2H2-type" evidence="12">
    <location>
        <begin position="759"/>
        <end position="786"/>
    </location>
</feature>
<feature type="compositionally biased region" description="Basic and acidic residues" evidence="11">
    <location>
        <begin position="1170"/>
        <end position="1181"/>
    </location>
</feature>
<keyword evidence="2" id="KW-0479">Metal-binding</keyword>
<reference evidence="13 14" key="1">
    <citation type="journal article" date="2014" name="Nat. Genet.">
        <title>Whole-genome sequence of a flatfish provides insights into ZW sex chromosome evolution and adaptation to a benthic lifestyle.</title>
        <authorList>
            <person name="Chen S."/>
            <person name="Zhang G."/>
            <person name="Shao C."/>
            <person name="Huang Q."/>
            <person name="Liu G."/>
            <person name="Zhang P."/>
            <person name="Song W."/>
            <person name="An N."/>
            <person name="Chalopin D."/>
            <person name="Volff J.N."/>
            <person name="Hong Y."/>
            <person name="Li Q."/>
            <person name="Sha Z."/>
            <person name="Zhou H."/>
            <person name="Xie M."/>
            <person name="Yu Q."/>
            <person name="Liu Y."/>
            <person name="Xiang H."/>
            <person name="Wang N."/>
            <person name="Wu K."/>
            <person name="Yang C."/>
            <person name="Zhou Q."/>
            <person name="Liao X."/>
            <person name="Yang L."/>
            <person name="Hu Q."/>
            <person name="Zhang J."/>
            <person name="Meng L."/>
            <person name="Jin L."/>
            <person name="Tian Y."/>
            <person name="Lian J."/>
            <person name="Yang J."/>
            <person name="Miao G."/>
            <person name="Liu S."/>
            <person name="Liang Z."/>
            <person name="Yan F."/>
            <person name="Li Y."/>
            <person name="Sun B."/>
            <person name="Zhang H."/>
            <person name="Zhang J."/>
            <person name="Zhu Y."/>
            <person name="Du M."/>
            <person name="Zhao Y."/>
            <person name="Schartl M."/>
            <person name="Tang Q."/>
            <person name="Wang J."/>
        </authorList>
    </citation>
    <scope>NUCLEOTIDE SEQUENCE</scope>
</reference>
<feature type="region of interest" description="Disordered" evidence="11">
    <location>
        <begin position="552"/>
        <end position="591"/>
    </location>
</feature>
<dbReference type="PROSITE" id="PS50157">
    <property type="entry name" value="ZINC_FINGER_C2H2_2"/>
    <property type="match status" value="6"/>
</dbReference>
<feature type="region of interest" description="Disordered" evidence="11">
    <location>
        <begin position="1"/>
        <end position="195"/>
    </location>
</feature>
<dbReference type="FunFam" id="3.30.160.60:FF:000025">
    <property type="entry name" value="Spalt-like transcription factor 1"/>
    <property type="match status" value="1"/>
</dbReference>
<dbReference type="OrthoDB" id="8922241at2759"/>
<proteinExistence type="inferred from homology"/>